<dbReference type="InterPro" id="IPR033138">
    <property type="entry name" value="Cu_oxidase_CS"/>
</dbReference>
<keyword evidence="1" id="KW-0479">Metal-binding</keyword>
<evidence type="ECO:0000256" key="2">
    <source>
        <dbReference type="ARBA" id="ARBA00023002"/>
    </source>
</evidence>
<evidence type="ECO:0000313" key="7">
    <source>
        <dbReference type="EMBL" id="MFC3677307.1"/>
    </source>
</evidence>
<evidence type="ECO:0000256" key="3">
    <source>
        <dbReference type="SAM" id="SignalP"/>
    </source>
</evidence>
<accession>A0ABV7VKH3</accession>
<dbReference type="InterPro" id="IPR001117">
    <property type="entry name" value="Cu-oxidase_2nd"/>
</dbReference>
<feature type="domain" description="Plastocyanin-like" evidence="4">
    <location>
        <begin position="160"/>
        <end position="268"/>
    </location>
</feature>
<dbReference type="PROSITE" id="PS00080">
    <property type="entry name" value="MULTICOPPER_OXIDASE2"/>
    <property type="match status" value="1"/>
</dbReference>
<dbReference type="PROSITE" id="PS51318">
    <property type="entry name" value="TAT"/>
    <property type="match status" value="1"/>
</dbReference>
<feature type="domain" description="Plastocyanin-like" evidence="6">
    <location>
        <begin position="48"/>
        <end position="150"/>
    </location>
</feature>
<dbReference type="InterPro" id="IPR006311">
    <property type="entry name" value="TAT_signal"/>
</dbReference>
<dbReference type="Pfam" id="PF00394">
    <property type="entry name" value="Cu-oxidase"/>
    <property type="match status" value="1"/>
</dbReference>
<dbReference type="RefSeq" id="WP_379728846.1">
    <property type="nucleotide sequence ID" value="NZ_JBHRYJ010000004.1"/>
</dbReference>
<organism evidence="7 8">
    <name type="scientific">Ferrovibrio xuzhouensis</name>
    <dbReference type="NCBI Taxonomy" id="1576914"/>
    <lineage>
        <taxon>Bacteria</taxon>
        <taxon>Pseudomonadati</taxon>
        <taxon>Pseudomonadota</taxon>
        <taxon>Alphaproteobacteria</taxon>
        <taxon>Rhodospirillales</taxon>
        <taxon>Rhodospirillaceae</taxon>
        <taxon>Ferrovibrio</taxon>
    </lineage>
</organism>
<feature type="signal peptide" evidence="3">
    <location>
        <begin position="1"/>
        <end position="26"/>
    </location>
</feature>
<keyword evidence="8" id="KW-1185">Reference proteome</keyword>
<feature type="chain" id="PRO_5046287850" evidence="3">
    <location>
        <begin position="27"/>
        <end position="468"/>
    </location>
</feature>
<dbReference type="InterPro" id="IPR011707">
    <property type="entry name" value="Cu-oxidase-like_N"/>
</dbReference>
<dbReference type="InterPro" id="IPR045087">
    <property type="entry name" value="Cu-oxidase_fam"/>
</dbReference>
<gene>
    <name evidence="7" type="ORF">ACFOOQ_17260</name>
</gene>
<evidence type="ECO:0000259" key="4">
    <source>
        <dbReference type="Pfam" id="PF00394"/>
    </source>
</evidence>
<dbReference type="PROSITE" id="PS00079">
    <property type="entry name" value="MULTICOPPER_OXIDASE1"/>
    <property type="match status" value="1"/>
</dbReference>
<dbReference type="Gene3D" id="2.60.40.420">
    <property type="entry name" value="Cupredoxins - blue copper proteins"/>
    <property type="match status" value="3"/>
</dbReference>
<evidence type="ECO:0000259" key="6">
    <source>
        <dbReference type="Pfam" id="PF07732"/>
    </source>
</evidence>
<reference evidence="8" key="1">
    <citation type="journal article" date="2019" name="Int. J. Syst. Evol. Microbiol.">
        <title>The Global Catalogue of Microorganisms (GCM) 10K type strain sequencing project: providing services to taxonomists for standard genome sequencing and annotation.</title>
        <authorList>
            <consortium name="The Broad Institute Genomics Platform"/>
            <consortium name="The Broad Institute Genome Sequencing Center for Infectious Disease"/>
            <person name="Wu L."/>
            <person name="Ma J."/>
        </authorList>
    </citation>
    <scope>NUCLEOTIDE SEQUENCE [LARGE SCALE GENOMIC DNA]</scope>
    <source>
        <strain evidence="8">KCTC 42182</strain>
    </source>
</reference>
<dbReference type="Pfam" id="PF07731">
    <property type="entry name" value="Cu-oxidase_2"/>
    <property type="match status" value="1"/>
</dbReference>
<proteinExistence type="predicted"/>
<dbReference type="InterPro" id="IPR002355">
    <property type="entry name" value="Cu_oxidase_Cu_BS"/>
</dbReference>
<evidence type="ECO:0000313" key="8">
    <source>
        <dbReference type="Proteomes" id="UP001595711"/>
    </source>
</evidence>
<dbReference type="SUPFAM" id="SSF49503">
    <property type="entry name" value="Cupredoxins"/>
    <property type="match status" value="3"/>
</dbReference>
<dbReference type="InterPro" id="IPR011706">
    <property type="entry name" value="Cu-oxidase_C"/>
</dbReference>
<feature type="domain" description="Plastocyanin-like" evidence="5">
    <location>
        <begin position="369"/>
        <end position="467"/>
    </location>
</feature>
<dbReference type="PANTHER" id="PTHR11709">
    <property type="entry name" value="MULTI-COPPER OXIDASE"/>
    <property type="match status" value="1"/>
</dbReference>
<dbReference type="CDD" id="cd13861">
    <property type="entry name" value="CuRO_1_CumA_like"/>
    <property type="match status" value="1"/>
</dbReference>
<dbReference type="EMBL" id="JBHRYJ010000004">
    <property type="protein sequence ID" value="MFC3677307.1"/>
    <property type="molecule type" value="Genomic_DNA"/>
</dbReference>
<dbReference type="InterPro" id="IPR008972">
    <property type="entry name" value="Cupredoxin"/>
</dbReference>
<evidence type="ECO:0000259" key="5">
    <source>
        <dbReference type="Pfam" id="PF07731"/>
    </source>
</evidence>
<evidence type="ECO:0000256" key="1">
    <source>
        <dbReference type="ARBA" id="ARBA00022723"/>
    </source>
</evidence>
<name>A0ABV7VKH3_9PROT</name>
<sequence>MLSRRRFLQTSIAAAGLVGVLPRAVAAAGPVTLTAEPMSFLLPGCTGPSPLWGYNATWPLELRLRRGQPFEAVLKNALPEQTAIHWHGIRLPFPMDGVPYFSQQPVEPGQSFHYAFTPPDPGTFFFHPHCDTVTQLGRGLAGVLVVEDPRDAGLFDREQTIVLKDWRVAKDGSFEEFTTDAGAARAGTFGRLRTANGMAAPVITVRPGTRLRLRVLNIDNTRIPMLGLRGAEQAVVIATDGNACEPFPVDGWRIGPAMRADIGVVMPATEGAEAFLEDIWSSKPHLLAKIVTRGEAVKRDGAQPALRLPPPELPEPDLKNADSLQFTLLAGHADSPQINEWAKENGFGADDLCLTRQVFWSINRQAWPGMGPGLKADPLFTLKSGRSYIAEIFNGTPHTHPMHLHGHTFRVIASTEEDVRSHWCDTVLVRPNERVKIAFVGGRPGDWMFHCHIIEHQETGMMGYLRVA</sequence>
<keyword evidence="3" id="KW-0732">Signal</keyword>
<comment type="caution">
    <text evidence="7">The sequence shown here is derived from an EMBL/GenBank/DDBJ whole genome shotgun (WGS) entry which is preliminary data.</text>
</comment>
<dbReference type="Proteomes" id="UP001595711">
    <property type="component" value="Unassembled WGS sequence"/>
</dbReference>
<protein>
    <submittedName>
        <fullName evidence="7">Multicopper oxidase family protein</fullName>
    </submittedName>
</protein>
<keyword evidence="2" id="KW-0560">Oxidoreductase</keyword>
<dbReference type="PANTHER" id="PTHR11709:SF2">
    <property type="entry name" value="MULTICOPPER OXIDASE LPR1"/>
    <property type="match status" value="1"/>
</dbReference>
<dbReference type="Pfam" id="PF07732">
    <property type="entry name" value="Cu-oxidase_3"/>
    <property type="match status" value="1"/>
</dbReference>